<dbReference type="STRING" id="37658.SAMN05661086_02891"/>
<dbReference type="RefSeq" id="WP_092562104.1">
    <property type="nucleotide sequence ID" value="NZ_FOYZ01000011.1"/>
</dbReference>
<dbReference type="InterPro" id="IPR010690">
    <property type="entry name" value="YqfD"/>
</dbReference>
<protein>
    <submittedName>
        <fullName evidence="2">Similar to stage IV sporulation protein</fullName>
    </submittedName>
</protein>
<keyword evidence="1" id="KW-0472">Membrane</keyword>
<reference evidence="2 3" key="1">
    <citation type="submission" date="2016-10" db="EMBL/GenBank/DDBJ databases">
        <authorList>
            <person name="de Groot N.N."/>
        </authorList>
    </citation>
    <scope>NUCLEOTIDE SEQUENCE [LARGE SCALE GENOMIC DNA]</scope>
    <source>
        <strain evidence="2 3">743A</strain>
    </source>
</reference>
<dbReference type="NCBIfam" id="TIGR02876">
    <property type="entry name" value="spore_yqfD"/>
    <property type="match status" value="1"/>
</dbReference>
<keyword evidence="3" id="KW-1185">Reference proteome</keyword>
<dbReference type="PIRSF" id="PIRSF029895">
    <property type="entry name" value="SpoIV"/>
    <property type="match status" value="1"/>
</dbReference>
<sequence>MLIRFLKWFKGYLLVMIYGYSPERFINLCRNHNVLIWNLKKVEKGYQFHISLMGYRSIRPIARKTKTRPMIIERHGLPFIVKKYLKHKGFLIGACFFVIILYTLSLFIWDISLEGNYTYTEDVIFQYLEEMDVYPGKQISKINCKEIEESIRKKYTDIGWVSAEIKGTRLRLKIVETNMPVPYEKASKPCHLIASHDGIVTSIITRQGTPLVKKGDEVKKGDILVSGIVEIVGDNGILIKKEPVIADADIYIQTNYQYKKSIPIHYQKKDYTEKKRVIYGFSLFHKKLYLYNPFKKLQIDKKYDIITTENNLNLTHSFVLPFSFFKKEYKEYQEVPSVYEKEILIEKANMYYSQYQEKLVESGVSVIENHVKIHMDQKNCISAGEVIVVEPVTETKRIRETEWRILETDEHSGNDD</sequence>
<name>A0A1I6KYW5_9FIRM</name>
<keyword evidence="1" id="KW-1133">Transmembrane helix</keyword>
<feature type="transmembrane region" description="Helical" evidence="1">
    <location>
        <begin position="89"/>
        <end position="109"/>
    </location>
</feature>
<dbReference type="EMBL" id="FOYZ01000011">
    <property type="protein sequence ID" value="SFR96188.1"/>
    <property type="molecule type" value="Genomic_DNA"/>
</dbReference>
<dbReference type="Pfam" id="PF06898">
    <property type="entry name" value="YqfD"/>
    <property type="match status" value="1"/>
</dbReference>
<evidence type="ECO:0000313" key="3">
    <source>
        <dbReference type="Proteomes" id="UP000199659"/>
    </source>
</evidence>
<gene>
    <name evidence="2" type="ORF">SAMN05661086_02891</name>
</gene>
<accession>A0A1I6KYW5</accession>
<dbReference type="Proteomes" id="UP000199659">
    <property type="component" value="Unassembled WGS sequence"/>
</dbReference>
<evidence type="ECO:0000256" key="1">
    <source>
        <dbReference type="SAM" id="Phobius"/>
    </source>
</evidence>
<dbReference type="AlphaFoldDB" id="A0A1I6KYW5"/>
<evidence type="ECO:0000313" key="2">
    <source>
        <dbReference type="EMBL" id="SFR96188.1"/>
    </source>
</evidence>
<proteinExistence type="predicted"/>
<organism evidence="2 3">
    <name type="scientific">Anaeromicropila populeti</name>
    <dbReference type="NCBI Taxonomy" id="37658"/>
    <lineage>
        <taxon>Bacteria</taxon>
        <taxon>Bacillati</taxon>
        <taxon>Bacillota</taxon>
        <taxon>Clostridia</taxon>
        <taxon>Lachnospirales</taxon>
        <taxon>Lachnospiraceae</taxon>
        <taxon>Anaeromicropila</taxon>
    </lineage>
</organism>
<keyword evidence="1" id="KW-0812">Transmembrane</keyword>
<dbReference type="OrthoDB" id="1640349at2"/>